<sequence>MIEASQVRNSVLISTLTTGAAQTHQIPFRLLSPTPPHPPLSLAAHLAASRCDPSHYHHFHLTALKQLSRPDSYSGQFGIICVALAPLLHLTSPHSTPPHLTQTHPTTPLSFPPQVVPALGSFASAFVSIASVHVVHLLSLSFSLSLSLSI</sequence>
<comment type="caution">
    <text evidence="1">The sequence shown here is derived from an EMBL/GenBank/DDBJ whole genome shotgun (WGS) entry which is preliminary data.</text>
</comment>
<dbReference type="Proteomes" id="UP000784294">
    <property type="component" value="Unassembled WGS sequence"/>
</dbReference>
<proteinExistence type="predicted"/>
<keyword evidence="2" id="KW-1185">Reference proteome</keyword>
<evidence type="ECO:0000313" key="2">
    <source>
        <dbReference type="Proteomes" id="UP000784294"/>
    </source>
</evidence>
<dbReference type="EMBL" id="CAAALY010262240">
    <property type="protein sequence ID" value="VEL39706.1"/>
    <property type="molecule type" value="Genomic_DNA"/>
</dbReference>
<gene>
    <name evidence="1" type="ORF">PXEA_LOCUS33146</name>
</gene>
<organism evidence="1 2">
    <name type="scientific">Protopolystoma xenopodis</name>
    <dbReference type="NCBI Taxonomy" id="117903"/>
    <lineage>
        <taxon>Eukaryota</taxon>
        <taxon>Metazoa</taxon>
        <taxon>Spiralia</taxon>
        <taxon>Lophotrochozoa</taxon>
        <taxon>Platyhelminthes</taxon>
        <taxon>Monogenea</taxon>
        <taxon>Polyopisthocotylea</taxon>
        <taxon>Polystomatidea</taxon>
        <taxon>Polystomatidae</taxon>
        <taxon>Protopolystoma</taxon>
    </lineage>
</organism>
<name>A0A3S5FGQ6_9PLAT</name>
<evidence type="ECO:0000313" key="1">
    <source>
        <dbReference type="EMBL" id="VEL39706.1"/>
    </source>
</evidence>
<dbReference type="AlphaFoldDB" id="A0A3S5FGQ6"/>
<reference evidence="1" key="1">
    <citation type="submission" date="2018-11" db="EMBL/GenBank/DDBJ databases">
        <authorList>
            <consortium name="Pathogen Informatics"/>
        </authorList>
    </citation>
    <scope>NUCLEOTIDE SEQUENCE</scope>
</reference>
<accession>A0A3S5FGQ6</accession>
<protein>
    <submittedName>
        <fullName evidence="1">Uncharacterized protein</fullName>
    </submittedName>
</protein>